<feature type="transmembrane region" description="Helical" evidence="6">
    <location>
        <begin position="355"/>
        <end position="380"/>
    </location>
</feature>
<keyword evidence="3 6" id="KW-0812">Transmembrane</keyword>
<reference evidence="8" key="1">
    <citation type="submission" date="2021-10" db="EMBL/GenBank/DDBJ databases">
        <authorList>
            <person name="Piombo E."/>
        </authorList>
    </citation>
    <scope>NUCLEOTIDE SEQUENCE</scope>
</reference>
<evidence type="ECO:0000256" key="5">
    <source>
        <dbReference type="ARBA" id="ARBA00023136"/>
    </source>
</evidence>
<protein>
    <recommendedName>
        <fullName evidence="7">Major facilitator superfamily (MFS) profile domain-containing protein</fullName>
    </recommendedName>
</protein>
<evidence type="ECO:0000256" key="4">
    <source>
        <dbReference type="ARBA" id="ARBA00022989"/>
    </source>
</evidence>
<dbReference type="PANTHER" id="PTHR48022:SF5">
    <property type="entry name" value="ALPHA-GLUCOSIDES PERMEASE MPH2-RELATED"/>
    <property type="match status" value="1"/>
</dbReference>
<keyword evidence="9" id="KW-1185">Reference proteome</keyword>
<gene>
    <name evidence="8" type="ORF">CRHIZ90672A_00011877</name>
</gene>
<evidence type="ECO:0000256" key="1">
    <source>
        <dbReference type="ARBA" id="ARBA00004141"/>
    </source>
</evidence>
<feature type="transmembrane region" description="Helical" evidence="6">
    <location>
        <begin position="422"/>
        <end position="443"/>
    </location>
</feature>
<dbReference type="PROSITE" id="PS50850">
    <property type="entry name" value="MFS"/>
    <property type="match status" value="1"/>
</dbReference>
<accession>A0A9N9VGK2</accession>
<organism evidence="8 9">
    <name type="scientific">Clonostachys rhizophaga</name>
    <dbReference type="NCBI Taxonomy" id="160324"/>
    <lineage>
        <taxon>Eukaryota</taxon>
        <taxon>Fungi</taxon>
        <taxon>Dikarya</taxon>
        <taxon>Ascomycota</taxon>
        <taxon>Pezizomycotina</taxon>
        <taxon>Sordariomycetes</taxon>
        <taxon>Hypocreomycetidae</taxon>
        <taxon>Hypocreales</taxon>
        <taxon>Bionectriaceae</taxon>
        <taxon>Clonostachys</taxon>
    </lineage>
</organism>
<feature type="transmembrane region" description="Helical" evidence="6">
    <location>
        <begin position="129"/>
        <end position="154"/>
    </location>
</feature>
<evidence type="ECO:0000256" key="2">
    <source>
        <dbReference type="ARBA" id="ARBA00010992"/>
    </source>
</evidence>
<dbReference type="Proteomes" id="UP000696573">
    <property type="component" value="Unassembled WGS sequence"/>
</dbReference>
<keyword evidence="4 6" id="KW-1133">Transmembrane helix</keyword>
<evidence type="ECO:0000259" key="7">
    <source>
        <dbReference type="PROSITE" id="PS50850"/>
    </source>
</evidence>
<name>A0A9N9VGK2_9HYPO</name>
<dbReference type="PANTHER" id="PTHR48022">
    <property type="entry name" value="PLASTIDIC GLUCOSE TRANSPORTER 4"/>
    <property type="match status" value="1"/>
</dbReference>
<dbReference type="Pfam" id="PF00083">
    <property type="entry name" value="Sugar_tr"/>
    <property type="match status" value="1"/>
</dbReference>
<comment type="subcellular location">
    <subcellularLocation>
        <location evidence="1">Membrane</location>
        <topology evidence="1">Multi-pass membrane protein</topology>
    </subcellularLocation>
</comment>
<dbReference type="OrthoDB" id="6612291at2759"/>
<dbReference type="SUPFAM" id="SSF103473">
    <property type="entry name" value="MFS general substrate transporter"/>
    <property type="match status" value="1"/>
</dbReference>
<dbReference type="AlphaFoldDB" id="A0A9N9VGK2"/>
<dbReference type="EMBL" id="CABFNQ020000700">
    <property type="protein sequence ID" value="CAH0024693.1"/>
    <property type="molecule type" value="Genomic_DNA"/>
</dbReference>
<sequence>MSAEQTMTLLQGLKMYPHAVAWLILISSAIIMEGFDKVLITNLFVNTAFKEKYGDQQPDGSYEITANWQTALSIASMAGEVVGLTINGIVAERFGYRKTIIAAMFLVIAFIFIVFFAETLPYLLAGQILLGFPWGVFQTITVVYAAEFIASGVLRGLATRTDQWSYKVPFALQWIWPVPIIVGVYFAPESPWWLIRTGRHDEARKALLRLTSETGGGNTEVDLDATMSMMEQNNAMEKVLTAGTSYTDCFKGTNLRRTEIVCVTWFAQIFSGVAFMSYSIYFYLQAGLAVEYSFTMTLVQYGLGGIGTMLLWVLMMYFGRRRLYLSGIMGMFTLLVIIGSVGATIDTKRYKTASWAVGSMLLLLTMVYDMTVGPVCYSLVSELAFTRLRSKTIVLARSTYNVGNIIVSIITPRMLDSTAWDWGAKGAFFWAGFGVLCMTWAYFRLPEPKGRTYGELDVLFERRVSARKFATTVIDPVAEAEQIIKGDNKMASIS</sequence>
<dbReference type="InterPro" id="IPR005828">
    <property type="entry name" value="MFS_sugar_transport-like"/>
</dbReference>
<evidence type="ECO:0000256" key="6">
    <source>
        <dbReference type="SAM" id="Phobius"/>
    </source>
</evidence>
<feature type="transmembrane region" description="Helical" evidence="6">
    <location>
        <begin position="260"/>
        <end position="286"/>
    </location>
</feature>
<feature type="transmembrane region" description="Helical" evidence="6">
    <location>
        <begin position="298"/>
        <end position="318"/>
    </location>
</feature>
<comment type="caution">
    <text evidence="8">The sequence shown here is derived from an EMBL/GenBank/DDBJ whole genome shotgun (WGS) entry which is preliminary data.</text>
</comment>
<dbReference type="InterPro" id="IPR036259">
    <property type="entry name" value="MFS_trans_sf"/>
</dbReference>
<keyword evidence="5 6" id="KW-0472">Membrane</keyword>
<feature type="transmembrane region" description="Helical" evidence="6">
    <location>
        <begin position="20"/>
        <end position="45"/>
    </location>
</feature>
<feature type="transmembrane region" description="Helical" evidence="6">
    <location>
        <begin position="96"/>
        <end position="117"/>
    </location>
</feature>
<dbReference type="GO" id="GO:0005351">
    <property type="term" value="F:carbohydrate:proton symporter activity"/>
    <property type="evidence" value="ECO:0007669"/>
    <property type="project" value="TreeGrafter"/>
</dbReference>
<dbReference type="Gene3D" id="1.20.1250.20">
    <property type="entry name" value="MFS general substrate transporter like domains"/>
    <property type="match status" value="1"/>
</dbReference>
<dbReference type="InterPro" id="IPR020846">
    <property type="entry name" value="MFS_dom"/>
</dbReference>
<feature type="transmembrane region" description="Helical" evidence="6">
    <location>
        <begin position="323"/>
        <end position="343"/>
    </location>
</feature>
<dbReference type="FunFam" id="1.20.1250.20:FF:000078">
    <property type="entry name" value="MFS maltose transporter, putative"/>
    <property type="match status" value="1"/>
</dbReference>
<dbReference type="InterPro" id="IPR050360">
    <property type="entry name" value="MFS_Sugar_Transporters"/>
</dbReference>
<feature type="transmembrane region" description="Helical" evidence="6">
    <location>
        <begin position="392"/>
        <end position="410"/>
    </location>
</feature>
<evidence type="ECO:0000313" key="8">
    <source>
        <dbReference type="EMBL" id="CAH0024693.1"/>
    </source>
</evidence>
<dbReference type="GO" id="GO:0016020">
    <property type="term" value="C:membrane"/>
    <property type="evidence" value="ECO:0007669"/>
    <property type="project" value="UniProtKB-SubCell"/>
</dbReference>
<feature type="domain" description="Major facilitator superfamily (MFS) profile" evidence="7">
    <location>
        <begin position="22"/>
        <end position="449"/>
    </location>
</feature>
<evidence type="ECO:0000256" key="3">
    <source>
        <dbReference type="ARBA" id="ARBA00022692"/>
    </source>
</evidence>
<evidence type="ECO:0000313" key="9">
    <source>
        <dbReference type="Proteomes" id="UP000696573"/>
    </source>
</evidence>
<feature type="transmembrane region" description="Helical" evidence="6">
    <location>
        <begin position="66"/>
        <end position="90"/>
    </location>
</feature>
<comment type="similarity">
    <text evidence="2">Belongs to the major facilitator superfamily. Sugar transporter (TC 2.A.1.1) family.</text>
</comment>
<proteinExistence type="inferred from homology"/>